<feature type="transmembrane region" description="Helical" evidence="2">
    <location>
        <begin position="184"/>
        <end position="204"/>
    </location>
</feature>
<keyword evidence="2" id="KW-0472">Membrane</keyword>
<sequence>MFSSTSGAGHRTPQSLPVAGPPAHPSGVGSAPAGSDFRQIRRAGRVATVGAMTGTLSGGWRRAGQAVALAGMALLGLVDVVGGRIFPVAGTLAVPAALAQVALAVATAAVWLPAHRQGSRRLAAAGGAVAAWSLATTAAYALLRGTYGLDGRVPVRESAHLWGLAESVGLLGVVFVLARRAAPLPALAAVAATGLAAAALPLRAEVDADHLIIGMAYALLAAGAAAAGVHRRRPGPGPPARRRAARGPAGRGDHVGVPGGAGGAHERPAARHRGPAGGRAGQPYAAVVVGAGGRRRAGAARRPAGIRADRAHRAGGCARRPAAGRARRRRRMGARRGPAAGRRVACRAGPYRPGGAGAHGRGGWPTTRRWCVPVSG</sequence>
<proteinExistence type="predicted"/>
<accession>A0A1C4U5Z7</accession>
<feature type="transmembrane region" description="Helical" evidence="2">
    <location>
        <begin position="66"/>
        <end position="86"/>
    </location>
</feature>
<gene>
    <name evidence="3" type="ORF">GA0070558_102186</name>
</gene>
<feature type="region of interest" description="Disordered" evidence="1">
    <location>
        <begin position="296"/>
        <end position="363"/>
    </location>
</feature>
<evidence type="ECO:0000256" key="2">
    <source>
        <dbReference type="SAM" id="Phobius"/>
    </source>
</evidence>
<feature type="compositionally biased region" description="Low complexity" evidence="1">
    <location>
        <begin position="335"/>
        <end position="351"/>
    </location>
</feature>
<evidence type="ECO:0000313" key="3">
    <source>
        <dbReference type="EMBL" id="SCE67066.1"/>
    </source>
</evidence>
<feature type="transmembrane region" description="Helical" evidence="2">
    <location>
        <begin position="92"/>
        <end position="112"/>
    </location>
</feature>
<feature type="transmembrane region" description="Helical" evidence="2">
    <location>
        <begin position="159"/>
        <end position="177"/>
    </location>
</feature>
<name>A0A1C4U5Z7_9ACTN</name>
<protein>
    <submittedName>
        <fullName evidence="3">Uncharacterized protein</fullName>
    </submittedName>
</protein>
<evidence type="ECO:0000256" key="1">
    <source>
        <dbReference type="SAM" id="MobiDB-lite"/>
    </source>
</evidence>
<feature type="compositionally biased region" description="Basic residues" evidence="1">
    <location>
        <begin position="229"/>
        <end position="245"/>
    </location>
</feature>
<dbReference type="EMBL" id="FMCW01000002">
    <property type="protein sequence ID" value="SCE67066.1"/>
    <property type="molecule type" value="Genomic_DNA"/>
</dbReference>
<dbReference type="AlphaFoldDB" id="A0A1C4U5Z7"/>
<keyword evidence="2" id="KW-1133">Transmembrane helix</keyword>
<feature type="transmembrane region" description="Helical" evidence="2">
    <location>
        <begin position="124"/>
        <end position="143"/>
    </location>
</feature>
<evidence type="ECO:0000313" key="4">
    <source>
        <dbReference type="Proteomes" id="UP000199375"/>
    </source>
</evidence>
<feature type="compositionally biased region" description="Gly residues" evidence="1">
    <location>
        <begin position="352"/>
        <end position="363"/>
    </location>
</feature>
<feature type="compositionally biased region" description="Basic residues" evidence="1">
    <location>
        <begin position="325"/>
        <end position="334"/>
    </location>
</feature>
<dbReference type="Proteomes" id="UP000199375">
    <property type="component" value="Unassembled WGS sequence"/>
</dbReference>
<keyword evidence="2" id="KW-0812">Transmembrane</keyword>
<feature type="compositionally biased region" description="Polar residues" evidence="1">
    <location>
        <begin position="1"/>
        <end position="15"/>
    </location>
</feature>
<reference evidence="3 4" key="1">
    <citation type="submission" date="2016-06" db="EMBL/GenBank/DDBJ databases">
        <authorList>
            <person name="Kjaerup R.B."/>
            <person name="Dalgaard T.S."/>
            <person name="Juul-Madsen H.R."/>
        </authorList>
    </citation>
    <scope>NUCLEOTIDE SEQUENCE [LARGE SCALE GENOMIC DNA]</scope>
    <source>
        <strain evidence="3 4">DSM 45626</strain>
    </source>
</reference>
<feature type="transmembrane region" description="Helical" evidence="2">
    <location>
        <begin position="210"/>
        <end position="229"/>
    </location>
</feature>
<feature type="region of interest" description="Disordered" evidence="1">
    <location>
        <begin position="229"/>
        <end position="281"/>
    </location>
</feature>
<feature type="compositionally biased region" description="Low complexity" evidence="1">
    <location>
        <begin position="314"/>
        <end position="324"/>
    </location>
</feature>
<organism evidence="3 4">
    <name type="scientific">Micromonospora haikouensis</name>
    <dbReference type="NCBI Taxonomy" id="686309"/>
    <lineage>
        <taxon>Bacteria</taxon>
        <taxon>Bacillati</taxon>
        <taxon>Actinomycetota</taxon>
        <taxon>Actinomycetes</taxon>
        <taxon>Micromonosporales</taxon>
        <taxon>Micromonosporaceae</taxon>
        <taxon>Micromonospora</taxon>
    </lineage>
</organism>
<feature type="region of interest" description="Disordered" evidence="1">
    <location>
        <begin position="1"/>
        <end position="34"/>
    </location>
</feature>